<gene>
    <name evidence="1" type="ORF">Pfra01_002836100</name>
</gene>
<evidence type="ECO:0000313" key="1">
    <source>
        <dbReference type="EMBL" id="GMF67262.1"/>
    </source>
</evidence>
<sequence>MLENERLPPRVVTFTPASAAHFRAAETSSSVFGKATAEGTGLTREFHASVSVFQVAVEGNEFSTPALSRHEPMSVWVAAAEAKPPWVAMIAQRAKIARLVPEIETTMFHLVIELLTLGRLRANVEVSNARTCSCFFATELPDGRAVSLRECEIPSVAYNQNDYLSICHWKQHQVLLGQAFFQQVDTRIVKPGRSRCGDATSALIRTPKV</sequence>
<dbReference type="EMBL" id="BSXT01008808">
    <property type="protein sequence ID" value="GMF67262.1"/>
    <property type="molecule type" value="Genomic_DNA"/>
</dbReference>
<comment type="caution">
    <text evidence="1">The sequence shown here is derived from an EMBL/GenBank/DDBJ whole genome shotgun (WGS) entry which is preliminary data.</text>
</comment>
<protein>
    <submittedName>
        <fullName evidence="1">Unnamed protein product</fullName>
    </submittedName>
</protein>
<evidence type="ECO:0000313" key="2">
    <source>
        <dbReference type="Proteomes" id="UP001165121"/>
    </source>
</evidence>
<name>A0A9W6YMC7_9STRA</name>
<reference evidence="1" key="1">
    <citation type="submission" date="2023-04" db="EMBL/GenBank/DDBJ databases">
        <title>Phytophthora fragariaefolia NBRC 109709.</title>
        <authorList>
            <person name="Ichikawa N."/>
            <person name="Sato H."/>
            <person name="Tonouchi N."/>
        </authorList>
    </citation>
    <scope>NUCLEOTIDE SEQUENCE</scope>
    <source>
        <strain evidence="1">NBRC 109709</strain>
    </source>
</reference>
<dbReference type="AlphaFoldDB" id="A0A9W6YMC7"/>
<accession>A0A9W6YMC7</accession>
<keyword evidence="2" id="KW-1185">Reference proteome</keyword>
<proteinExistence type="predicted"/>
<dbReference type="Proteomes" id="UP001165121">
    <property type="component" value="Unassembled WGS sequence"/>
</dbReference>
<organism evidence="1 2">
    <name type="scientific">Phytophthora fragariaefolia</name>
    <dbReference type="NCBI Taxonomy" id="1490495"/>
    <lineage>
        <taxon>Eukaryota</taxon>
        <taxon>Sar</taxon>
        <taxon>Stramenopiles</taxon>
        <taxon>Oomycota</taxon>
        <taxon>Peronosporomycetes</taxon>
        <taxon>Peronosporales</taxon>
        <taxon>Peronosporaceae</taxon>
        <taxon>Phytophthora</taxon>
    </lineage>
</organism>